<comment type="caution">
    <text evidence="2">The sequence shown here is derived from an EMBL/GenBank/DDBJ whole genome shotgun (WGS) entry which is preliminary data.</text>
</comment>
<dbReference type="Proteomes" id="UP001142393">
    <property type="component" value="Unassembled WGS sequence"/>
</dbReference>
<feature type="region of interest" description="Disordered" evidence="1">
    <location>
        <begin position="1"/>
        <end position="161"/>
    </location>
</feature>
<evidence type="ECO:0000256" key="1">
    <source>
        <dbReference type="SAM" id="MobiDB-lite"/>
    </source>
</evidence>
<feature type="region of interest" description="Disordered" evidence="1">
    <location>
        <begin position="829"/>
        <end position="994"/>
    </location>
</feature>
<dbReference type="AlphaFoldDB" id="A0A9W8NY97"/>
<evidence type="ECO:0000313" key="3">
    <source>
        <dbReference type="Proteomes" id="UP001142393"/>
    </source>
</evidence>
<feature type="compositionally biased region" description="Low complexity" evidence="1">
    <location>
        <begin position="43"/>
        <end position="53"/>
    </location>
</feature>
<evidence type="ECO:0008006" key="4">
    <source>
        <dbReference type="Google" id="ProtNLM"/>
    </source>
</evidence>
<reference evidence="2 3" key="1">
    <citation type="journal article" date="2023" name="Proc. Natl. Acad. Sci. U.S.A.">
        <title>A global phylogenomic analysis of the shiitake genus Lentinula.</title>
        <authorList>
            <person name="Sierra-Patev S."/>
            <person name="Min B."/>
            <person name="Naranjo-Ortiz M."/>
            <person name="Looney B."/>
            <person name="Konkel Z."/>
            <person name="Slot J.C."/>
            <person name="Sakamoto Y."/>
            <person name="Steenwyk J.L."/>
            <person name="Rokas A."/>
            <person name="Carro J."/>
            <person name="Camarero S."/>
            <person name="Ferreira P."/>
            <person name="Molpeceres G."/>
            <person name="Ruiz-Duenas F.J."/>
            <person name="Serrano A."/>
            <person name="Henrissat B."/>
            <person name="Drula E."/>
            <person name="Hughes K.W."/>
            <person name="Mata J.L."/>
            <person name="Ishikawa N.K."/>
            <person name="Vargas-Isla R."/>
            <person name="Ushijima S."/>
            <person name="Smith C.A."/>
            <person name="Donoghue J."/>
            <person name="Ahrendt S."/>
            <person name="Andreopoulos W."/>
            <person name="He G."/>
            <person name="LaButti K."/>
            <person name="Lipzen A."/>
            <person name="Ng V."/>
            <person name="Riley R."/>
            <person name="Sandor L."/>
            <person name="Barry K."/>
            <person name="Martinez A.T."/>
            <person name="Xiao Y."/>
            <person name="Gibbons J.G."/>
            <person name="Terashima K."/>
            <person name="Grigoriev I.V."/>
            <person name="Hibbett D."/>
        </authorList>
    </citation>
    <scope>NUCLEOTIDE SEQUENCE [LARGE SCALE GENOMIC DNA]</scope>
    <source>
        <strain evidence="2 3">TFB7810</strain>
    </source>
</reference>
<feature type="compositionally biased region" description="Low complexity" evidence="1">
    <location>
        <begin position="720"/>
        <end position="729"/>
    </location>
</feature>
<feature type="compositionally biased region" description="Polar residues" evidence="1">
    <location>
        <begin position="856"/>
        <end position="880"/>
    </location>
</feature>
<name>A0A9W8NY97_9AGAR</name>
<keyword evidence="3" id="KW-1185">Reference proteome</keyword>
<feature type="compositionally biased region" description="Basic and acidic residues" evidence="1">
    <location>
        <begin position="761"/>
        <end position="770"/>
    </location>
</feature>
<dbReference type="EMBL" id="JANVFU010000009">
    <property type="protein sequence ID" value="KAJ3743061.1"/>
    <property type="molecule type" value="Genomic_DNA"/>
</dbReference>
<feature type="compositionally biased region" description="Polar residues" evidence="1">
    <location>
        <begin position="907"/>
        <end position="916"/>
    </location>
</feature>
<feature type="compositionally biased region" description="Polar residues" evidence="1">
    <location>
        <begin position="831"/>
        <end position="846"/>
    </location>
</feature>
<proteinExistence type="predicted"/>
<organism evidence="2 3">
    <name type="scientific">Lentinula detonsa</name>
    <dbReference type="NCBI Taxonomy" id="2804962"/>
    <lineage>
        <taxon>Eukaryota</taxon>
        <taxon>Fungi</taxon>
        <taxon>Dikarya</taxon>
        <taxon>Basidiomycota</taxon>
        <taxon>Agaricomycotina</taxon>
        <taxon>Agaricomycetes</taxon>
        <taxon>Agaricomycetidae</taxon>
        <taxon>Agaricales</taxon>
        <taxon>Marasmiineae</taxon>
        <taxon>Omphalotaceae</taxon>
        <taxon>Lentinula</taxon>
    </lineage>
</organism>
<evidence type="ECO:0000313" key="2">
    <source>
        <dbReference type="EMBL" id="KAJ3743061.1"/>
    </source>
</evidence>
<feature type="region of interest" description="Disordered" evidence="1">
    <location>
        <begin position="761"/>
        <end position="798"/>
    </location>
</feature>
<protein>
    <recommendedName>
        <fullName evidence="4">F-box domain-containing protein</fullName>
    </recommendedName>
</protein>
<accession>A0A9W8NY97</accession>
<feature type="compositionally biased region" description="Low complexity" evidence="1">
    <location>
        <begin position="930"/>
        <end position="984"/>
    </location>
</feature>
<feature type="region of interest" description="Disordered" evidence="1">
    <location>
        <begin position="173"/>
        <end position="192"/>
    </location>
</feature>
<feature type="region of interest" description="Disordered" evidence="1">
    <location>
        <begin position="1007"/>
        <end position="1052"/>
    </location>
</feature>
<feature type="compositionally biased region" description="Polar residues" evidence="1">
    <location>
        <begin position="777"/>
        <end position="786"/>
    </location>
</feature>
<feature type="region of interest" description="Disordered" evidence="1">
    <location>
        <begin position="720"/>
        <end position="739"/>
    </location>
</feature>
<feature type="compositionally biased region" description="Polar residues" evidence="1">
    <location>
        <begin position="173"/>
        <end position="188"/>
    </location>
</feature>
<sequence length="1080" mass="117028">MAFLNRRTTAYSSSSSGHFANSNTSLSITPSTPTYTSNTGLYSSQRSQSHSNSIMKRVSTMFTPKKKPPQDKSTNASLGVGHEALSLSRKKDKPSKSHGGSGRSLRDSSDSDLEDLEEIRQPNDLGPPASSIYSTVPKEESEENPTFSTPKKPLPEQQQKRLRRFSIQSVQSLLSASAPTQHSQSTSSLKRRSISYSIQSSLHSKSASLRSESYTHSLQSLSQSLLEEEAELIEGPKFQTATKVTKVSAVWAGPTRTSSVPNLGSFIPATPPPFTLSIRRKPPPRLGLRELPVEILVHVFELLPRSFVLGLAPLSKNFFQAAQMVIYGTLDLRNVSSLRQEELNTLLAGRKDLTEITQELICDQSSYPSGFPSALVLAHMTHLTTLTLPCFSIDLMQHHTAFGLRSVTFLDVDLKPTEKVELFTWLDGQVNITTLNLPRLFDPPPPADSNLESESEFSRSPVFLSTPSPSHISSHFPSPPSTFNSLFVSPQPSPTLAPPPFQIPLPPSPGPTTPLNSNFSSELASLCASSTLLPYLEVVRAPPSILQLLAPSRARTLIKVGININDTLVGGLRPAELVGFLKPSLGQSVSYDESGEAKTGEDDGGLEELCFNFGKDVDRRTVEKVLGATGAVLGGLALSKTPEADRGSAREQRDDVVVKASTTMESKQEDYRSPGLQSLEIAIPWNGPRTEEMLYKTIHSILPRYRALYTLVMFLSSSSVPEQPSLSEPHSSTINIEDSSRGMTVPLPAVQVNGQLSADQTLREDAKSDENDALLSPTDTNENSVESEGGRFSQRQSYASSSQLSLASGGTAPSAGSIVSLTMFPDPPSSITPIARSSTPTNNGMETTLDPDMWSEPSSNQTSESPTHSFPTMPSSTGKSRTLLDRLPSLKKGGKRAETDPLPPLPQITTRFTPSGRSTTLPIPIPISPSSPRTPTITRSNSPSTVIQPTIPNTPTTPRMPSTPSTPRYSQSAQTQARTAATISDRFDDDLPSQRWENRRISSMTTSALSLSSSMRGVDWNHGNGGNGSGSSEPSSPRTPVPDTPTMTLTESEKKHVRMWIRQCPTLRKVVFISGAEWGS</sequence>
<feature type="compositionally biased region" description="Polar residues" evidence="1">
    <location>
        <begin position="1"/>
        <end position="42"/>
    </location>
</feature>
<gene>
    <name evidence="2" type="ORF">DFH05DRAFT_1283531</name>
</gene>